<dbReference type="InParanoid" id="A0A1C7NLY3"/>
<gene>
    <name evidence="1" type="ORF">A0J61_01873</name>
</gene>
<sequence>MTFYQDISWSSTHSHLPDDHTLLKQPSFESLQDIKLLRAAKSCCQLSDQYNRRPSILIQPRLYPIKTTSKNPIDSDSISICGSTSSNMKGGGPMRLKRSIFHTFTNFIQKANRKIRSTPTRNKKKKENAVYSNTWAKETRFDALRLSSDSSISTLHMIQPSTSHSSLLLENWWLSSPPISSF</sequence>
<dbReference type="Proteomes" id="UP000093000">
    <property type="component" value="Unassembled WGS sequence"/>
</dbReference>
<reference evidence="1 2" key="1">
    <citation type="submission" date="2016-03" db="EMBL/GenBank/DDBJ databases">
        <title>Choanephora cucurbitarum.</title>
        <authorList>
            <person name="Min B."/>
            <person name="Park H."/>
            <person name="Park J.-H."/>
            <person name="Shin H.-D."/>
            <person name="Choi I.-G."/>
        </authorList>
    </citation>
    <scope>NUCLEOTIDE SEQUENCE [LARGE SCALE GENOMIC DNA]</scope>
    <source>
        <strain evidence="1 2">KUS-F28377</strain>
    </source>
</reference>
<comment type="caution">
    <text evidence="1">The sequence shown here is derived from an EMBL/GenBank/DDBJ whole genome shotgun (WGS) entry which is preliminary data.</text>
</comment>
<dbReference type="EMBL" id="LUGH01000065">
    <property type="protein sequence ID" value="OBZ90075.1"/>
    <property type="molecule type" value="Genomic_DNA"/>
</dbReference>
<protein>
    <submittedName>
        <fullName evidence="1">Uncharacterized protein</fullName>
    </submittedName>
</protein>
<evidence type="ECO:0000313" key="1">
    <source>
        <dbReference type="EMBL" id="OBZ90075.1"/>
    </source>
</evidence>
<dbReference type="OrthoDB" id="2226574at2759"/>
<name>A0A1C7NLY3_9FUNG</name>
<organism evidence="1 2">
    <name type="scientific">Choanephora cucurbitarum</name>
    <dbReference type="NCBI Taxonomy" id="101091"/>
    <lineage>
        <taxon>Eukaryota</taxon>
        <taxon>Fungi</taxon>
        <taxon>Fungi incertae sedis</taxon>
        <taxon>Mucoromycota</taxon>
        <taxon>Mucoromycotina</taxon>
        <taxon>Mucoromycetes</taxon>
        <taxon>Mucorales</taxon>
        <taxon>Mucorineae</taxon>
        <taxon>Choanephoraceae</taxon>
        <taxon>Choanephoroideae</taxon>
        <taxon>Choanephora</taxon>
    </lineage>
</organism>
<evidence type="ECO:0000313" key="2">
    <source>
        <dbReference type="Proteomes" id="UP000093000"/>
    </source>
</evidence>
<accession>A0A1C7NLY3</accession>
<dbReference type="AlphaFoldDB" id="A0A1C7NLY3"/>
<proteinExistence type="predicted"/>
<keyword evidence="2" id="KW-1185">Reference proteome</keyword>